<dbReference type="AlphaFoldDB" id="A0ABD5T3D6"/>
<protein>
    <submittedName>
        <fullName evidence="1">Uncharacterized protein</fullName>
    </submittedName>
</protein>
<dbReference type="Proteomes" id="UP001596274">
    <property type="component" value="Unassembled WGS sequence"/>
</dbReference>
<evidence type="ECO:0000313" key="2">
    <source>
        <dbReference type="Proteomes" id="UP001596274"/>
    </source>
</evidence>
<dbReference type="EMBL" id="JBHSWT010000009">
    <property type="protein sequence ID" value="MFC6770013.1"/>
    <property type="molecule type" value="Genomic_DNA"/>
</dbReference>
<name>A0ABD5T3D6_9EURY</name>
<gene>
    <name evidence="1" type="ORF">ACFQDD_00485</name>
</gene>
<keyword evidence="2" id="KW-1185">Reference proteome</keyword>
<sequence>MARKIEPGHYKLGETKEVCEDIQGDQRLCTYEYGVVKGQAANSASSRDSEPGHVYWDHLCPGALHRTKWFAYRVEIDPGTTRDARPQLLTRADDKSTAGEWVRDRVGDSFSRRY</sequence>
<proteinExistence type="predicted"/>
<accession>A0ABD5T3D6</accession>
<reference evidence="1 2" key="1">
    <citation type="journal article" date="2019" name="Int. J. Syst. Evol. Microbiol.">
        <title>The Global Catalogue of Microorganisms (GCM) 10K type strain sequencing project: providing services to taxonomists for standard genome sequencing and annotation.</title>
        <authorList>
            <consortium name="The Broad Institute Genomics Platform"/>
            <consortium name="The Broad Institute Genome Sequencing Center for Infectious Disease"/>
            <person name="Wu L."/>
            <person name="Ma J."/>
        </authorList>
    </citation>
    <scope>NUCLEOTIDE SEQUENCE [LARGE SCALE GENOMIC DNA]</scope>
    <source>
        <strain evidence="1 2">PJ61</strain>
    </source>
</reference>
<organism evidence="1 2">
    <name type="scientific">Halorubrum pallidum</name>
    <dbReference type="NCBI Taxonomy" id="1526114"/>
    <lineage>
        <taxon>Archaea</taxon>
        <taxon>Methanobacteriati</taxon>
        <taxon>Methanobacteriota</taxon>
        <taxon>Stenosarchaea group</taxon>
        <taxon>Halobacteria</taxon>
        <taxon>Halobacteriales</taxon>
        <taxon>Haloferacaceae</taxon>
        <taxon>Halorubrum</taxon>
    </lineage>
</organism>
<comment type="caution">
    <text evidence="1">The sequence shown here is derived from an EMBL/GenBank/DDBJ whole genome shotgun (WGS) entry which is preliminary data.</text>
</comment>
<evidence type="ECO:0000313" key="1">
    <source>
        <dbReference type="EMBL" id="MFC6770013.1"/>
    </source>
</evidence>